<dbReference type="Pfam" id="PF20447">
    <property type="entry name" value="DUF6704"/>
    <property type="match status" value="1"/>
</dbReference>
<evidence type="ECO:0000313" key="3">
    <source>
        <dbReference type="Proteomes" id="UP001156398"/>
    </source>
</evidence>
<accession>A0ABT6VXH4</accession>
<dbReference type="EMBL" id="JAAGKO020000011">
    <property type="protein sequence ID" value="MDI5963194.1"/>
    <property type="molecule type" value="Genomic_DNA"/>
</dbReference>
<dbReference type="InterPro" id="IPR046550">
    <property type="entry name" value="DUF6704"/>
</dbReference>
<comment type="caution">
    <text evidence="2">The sequence shown here is derived from an EMBL/GenBank/DDBJ whole genome shotgun (WGS) entry which is preliminary data.</text>
</comment>
<dbReference type="Proteomes" id="UP001156398">
    <property type="component" value="Unassembled WGS sequence"/>
</dbReference>
<proteinExistence type="predicted"/>
<keyword evidence="1" id="KW-0472">Membrane</keyword>
<name>A0ABT6VXH4_9ACTN</name>
<keyword evidence="1" id="KW-1133">Transmembrane helix</keyword>
<gene>
    <name evidence="2" type="ORF">POF43_010820</name>
</gene>
<dbReference type="NCBIfam" id="NF041681">
    <property type="entry name" value="HGxxPAAW"/>
    <property type="match status" value="1"/>
</dbReference>
<keyword evidence="3" id="KW-1185">Reference proteome</keyword>
<organism evidence="2 3">
    <name type="scientific">Streptantibioticus silvisoli</name>
    <dbReference type="NCBI Taxonomy" id="2705255"/>
    <lineage>
        <taxon>Bacteria</taxon>
        <taxon>Bacillati</taxon>
        <taxon>Actinomycetota</taxon>
        <taxon>Actinomycetes</taxon>
        <taxon>Kitasatosporales</taxon>
        <taxon>Streptomycetaceae</taxon>
        <taxon>Streptantibioticus</taxon>
    </lineage>
</organism>
<evidence type="ECO:0000256" key="1">
    <source>
        <dbReference type="SAM" id="Phobius"/>
    </source>
</evidence>
<evidence type="ECO:0000313" key="2">
    <source>
        <dbReference type="EMBL" id="MDI5963194.1"/>
    </source>
</evidence>
<sequence length="80" mass="8182">MSGNSHGHTLAGWTGATIIFIGFCVGGVFMVLAEPIGFWVGIVIIVLGGVVGLVMRLMGLGMPLPEKKKIAVGARTSADG</sequence>
<keyword evidence="1" id="KW-0812">Transmembrane</keyword>
<protein>
    <submittedName>
        <fullName evidence="2">HGxxPAAW family protein</fullName>
    </submittedName>
</protein>
<feature type="transmembrane region" description="Helical" evidence="1">
    <location>
        <begin position="38"/>
        <end position="59"/>
    </location>
</feature>
<reference evidence="2 3" key="1">
    <citation type="submission" date="2023-05" db="EMBL/GenBank/DDBJ databases">
        <title>Streptantibioticus silvisoli sp. nov., acidotolerant actinomycetes 1 from pine litter.</title>
        <authorList>
            <person name="Swiecimska M."/>
            <person name="Golinska P."/>
            <person name="Sangal V."/>
            <person name="Wachnowicz B."/>
            <person name="Goodfellow M."/>
        </authorList>
    </citation>
    <scope>NUCLEOTIDE SEQUENCE [LARGE SCALE GENOMIC DNA]</scope>
    <source>
        <strain evidence="2 3">SL54</strain>
    </source>
</reference>
<feature type="transmembrane region" description="Helical" evidence="1">
    <location>
        <begin position="12"/>
        <end position="32"/>
    </location>
</feature>
<dbReference type="RefSeq" id="WP_271325001.1">
    <property type="nucleotide sequence ID" value="NZ_JAAGKO020000011.1"/>
</dbReference>